<name>A0ABW0DYP1_9ACTN</name>
<dbReference type="Proteomes" id="UP001596035">
    <property type="component" value="Unassembled WGS sequence"/>
</dbReference>
<accession>A0ABW0DYP1</accession>
<gene>
    <name evidence="1" type="ORF">ACFPWV_24910</name>
</gene>
<proteinExistence type="predicted"/>
<organism evidence="1 2">
    <name type="scientific">Streptomyces atrovirens</name>
    <dbReference type="NCBI Taxonomy" id="285556"/>
    <lineage>
        <taxon>Bacteria</taxon>
        <taxon>Bacillati</taxon>
        <taxon>Actinomycetota</taxon>
        <taxon>Actinomycetes</taxon>
        <taxon>Kitasatosporales</taxon>
        <taxon>Streptomycetaceae</taxon>
        <taxon>Streptomyces</taxon>
    </lineage>
</organism>
<dbReference type="RefSeq" id="WP_344560050.1">
    <property type="nucleotide sequence ID" value="NZ_BAAATG010000016.1"/>
</dbReference>
<keyword evidence="2" id="KW-1185">Reference proteome</keyword>
<evidence type="ECO:0000313" key="2">
    <source>
        <dbReference type="Proteomes" id="UP001596035"/>
    </source>
</evidence>
<sequence>MPWTLRMSADEGNHFVAYDEGTPGAPLFTPTVMSWQTASLPASGGEASSALAPFASLFTECRGLGQTFGPGVVIQILITSMNALRGLAGSAAGETDREAALRLAARYAEYTGWMSQEAGDDRASLWWTDRAVGLATAGGDTEFAAYTFVRRADIALYRMDGRSTVEYARTAEERSRTARIRGLAAQRRAQGHALLGQDAECFRSLDRAAGLMARAAQEEHEAGAAAGDEPVIGSMHLAGLADFVAGWCLHDLGRTDEAVGRLSGGLDTIPVRARSARARYAARLALALAEAGDLRSACAIVEAVTSSAPVFDSATIRVDLQRLARRLNRWPRDPDAGLAATRIAEVLHTGL</sequence>
<protein>
    <submittedName>
        <fullName evidence="1">Transcriptional regulator</fullName>
    </submittedName>
</protein>
<reference evidence="2" key="1">
    <citation type="journal article" date="2019" name="Int. J. Syst. Evol. Microbiol.">
        <title>The Global Catalogue of Microorganisms (GCM) 10K type strain sequencing project: providing services to taxonomists for standard genome sequencing and annotation.</title>
        <authorList>
            <consortium name="The Broad Institute Genomics Platform"/>
            <consortium name="The Broad Institute Genome Sequencing Center for Infectious Disease"/>
            <person name="Wu L."/>
            <person name="Ma J."/>
        </authorList>
    </citation>
    <scope>NUCLEOTIDE SEQUENCE [LARGE SCALE GENOMIC DNA]</scope>
    <source>
        <strain evidence="2">CGMCC 4.7131</strain>
    </source>
</reference>
<dbReference type="EMBL" id="JBHSKN010000021">
    <property type="protein sequence ID" value="MFC5243115.1"/>
    <property type="molecule type" value="Genomic_DNA"/>
</dbReference>
<comment type="caution">
    <text evidence="1">The sequence shown here is derived from an EMBL/GenBank/DDBJ whole genome shotgun (WGS) entry which is preliminary data.</text>
</comment>
<evidence type="ECO:0000313" key="1">
    <source>
        <dbReference type="EMBL" id="MFC5243115.1"/>
    </source>
</evidence>